<protein>
    <submittedName>
        <fullName evidence="1">Spore coat associated protein CotJA</fullName>
    </submittedName>
</protein>
<dbReference type="AlphaFoldDB" id="A0AAX1SPW1"/>
<evidence type="ECO:0000313" key="1">
    <source>
        <dbReference type="EMBL" id="MCG4747535.1"/>
    </source>
</evidence>
<evidence type="ECO:0000313" key="4">
    <source>
        <dbReference type="Proteomes" id="UP001299608"/>
    </source>
</evidence>
<evidence type="ECO:0000313" key="3">
    <source>
        <dbReference type="Proteomes" id="UP000669239"/>
    </source>
</evidence>
<reference evidence="2 3" key="1">
    <citation type="journal article" date="2020" name="Cell Host Microbe">
        <title>Functional and Genomic Variation between Human-Derived Isolates of Lachnospiraceae Reveals Inter- and Intra-Species Diversity.</title>
        <authorList>
            <person name="Sorbara M.T."/>
            <person name="Littmann E.R."/>
            <person name="Fontana E."/>
            <person name="Moody T.U."/>
            <person name="Kohout C.E."/>
            <person name="Gjonbalaj M."/>
            <person name="Eaton V."/>
            <person name="Seok R."/>
            <person name="Leiner I.M."/>
            <person name="Pamer E.G."/>
        </authorList>
    </citation>
    <scope>NUCLEOTIDE SEQUENCE [LARGE SCALE GENOMIC DNA]</scope>
    <source>
        <strain evidence="2 3">MSK.1.17</strain>
    </source>
</reference>
<accession>A0AAX1SPW1</accession>
<dbReference type="Pfam" id="PF11007">
    <property type="entry name" value="CotJA"/>
    <property type="match status" value="1"/>
</dbReference>
<dbReference type="Proteomes" id="UP000669239">
    <property type="component" value="Unassembled WGS sequence"/>
</dbReference>
<proteinExistence type="predicted"/>
<name>A0AAX1SPW1_9FIRM</name>
<dbReference type="RefSeq" id="WP_117555932.1">
    <property type="nucleotide sequence ID" value="NZ_BAABZL010000001.1"/>
</dbReference>
<comment type="caution">
    <text evidence="1">The sequence shown here is derived from an EMBL/GenBank/DDBJ whole genome shotgun (WGS) entry which is preliminary data.</text>
</comment>
<sequence>MDSYTDVRGQCCGCRHVSCNTSGPSGRGSFRQTDYPDMNTFPWAVNNDYNVAPAESFAGGQYTGMNQMDCVSTEPGCLEQQYPVAMAYVPWQQWQTTYAPERGLVQGTIFPDLDLQFNYGRCGR</sequence>
<dbReference type="Proteomes" id="UP001299608">
    <property type="component" value="Unassembled WGS sequence"/>
</dbReference>
<reference evidence="2" key="2">
    <citation type="submission" date="2020-02" db="EMBL/GenBank/DDBJ databases">
        <authorList>
            <person name="Littmann E."/>
            <person name="Sorbara M."/>
        </authorList>
    </citation>
    <scope>NUCLEOTIDE SEQUENCE</scope>
    <source>
        <strain evidence="2">MSK.1.17</strain>
    </source>
</reference>
<dbReference type="GeneID" id="97204710"/>
<keyword evidence="3" id="KW-1185">Reference proteome</keyword>
<dbReference type="EMBL" id="JAAITT010000002">
    <property type="protein sequence ID" value="NSJ47408.1"/>
    <property type="molecule type" value="Genomic_DNA"/>
</dbReference>
<organism evidence="1 4">
    <name type="scientific">Enterocloster aldenensis</name>
    <dbReference type="NCBI Taxonomy" id="358742"/>
    <lineage>
        <taxon>Bacteria</taxon>
        <taxon>Bacillati</taxon>
        <taxon>Bacillota</taxon>
        <taxon>Clostridia</taxon>
        <taxon>Lachnospirales</taxon>
        <taxon>Lachnospiraceae</taxon>
        <taxon>Enterocloster</taxon>
    </lineage>
</organism>
<reference evidence="1" key="3">
    <citation type="submission" date="2022-01" db="EMBL/GenBank/DDBJ databases">
        <title>Collection of gut derived symbiotic bacterial strains cultured from healthy donors.</title>
        <authorList>
            <person name="Lin H."/>
            <person name="Kohout C."/>
            <person name="Waligurski E."/>
            <person name="Pamer E.G."/>
        </authorList>
    </citation>
    <scope>NUCLEOTIDE SEQUENCE</scope>
    <source>
        <strain evidence="1">DFI.6.55</strain>
    </source>
</reference>
<gene>
    <name evidence="2" type="ORF">G5B36_01640</name>
    <name evidence="1" type="ORF">L0N08_19080</name>
</gene>
<dbReference type="InterPro" id="IPR020256">
    <property type="entry name" value="Spore_coat_CotJA"/>
</dbReference>
<evidence type="ECO:0000313" key="2">
    <source>
        <dbReference type="EMBL" id="NSJ47408.1"/>
    </source>
</evidence>
<dbReference type="EMBL" id="JAKNGE010000025">
    <property type="protein sequence ID" value="MCG4747535.1"/>
    <property type="molecule type" value="Genomic_DNA"/>
</dbReference>